<proteinExistence type="predicted"/>
<dbReference type="Proteomes" id="UP000195569">
    <property type="component" value="Unassembled WGS sequence"/>
</dbReference>
<dbReference type="EMBL" id="CYGY02000024">
    <property type="protein sequence ID" value="SIT40215.1"/>
    <property type="molecule type" value="Genomic_DNA"/>
</dbReference>
<accession>A0A1N7RZR2</accession>
<feature type="compositionally biased region" description="Basic residues" evidence="1">
    <location>
        <begin position="1"/>
        <end position="11"/>
    </location>
</feature>
<name>A0A1N7RZR2_9BURK</name>
<protein>
    <submittedName>
        <fullName evidence="2">Uncharacterized protein</fullName>
    </submittedName>
</protein>
<evidence type="ECO:0000256" key="1">
    <source>
        <dbReference type="SAM" id="MobiDB-lite"/>
    </source>
</evidence>
<evidence type="ECO:0000313" key="3">
    <source>
        <dbReference type="Proteomes" id="UP000195569"/>
    </source>
</evidence>
<organism evidence="2 3">
    <name type="scientific">Paraburkholderia piptadeniae</name>
    <dbReference type="NCBI Taxonomy" id="1701573"/>
    <lineage>
        <taxon>Bacteria</taxon>
        <taxon>Pseudomonadati</taxon>
        <taxon>Pseudomonadota</taxon>
        <taxon>Betaproteobacteria</taxon>
        <taxon>Burkholderiales</taxon>
        <taxon>Burkholderiaceae</taxon>
        <taxon>Paraburkholderia</taxon>
    </lineage>
</organism>
<sequence>MMPFKRARHSKPPGNDNGDVRRVFPLVTTTRRGRKANIDPYAQVATMRRWSVADGVDPSMAQCRQGGRVRIWT</sequence>
<gene>
    <name evidence="2" type="ORF">BN2476_240043</name>
</gene>
<dbReference type="AlphaFoldDB" id="A0A1N7RZR2"/>
<keyword evidence="3" id="KW-1185">Reference proteome</keyword>
<feature type="region of interest" description="Disordered" evidence="1">
    <location>
        <begin position="1"/>
        <end position="22"/>
    </location>
</feature>
<reference evidence="2" key="1">
    <citation type="submission" date="2016-12" db="EMBL/GenBank/DDBJ databases">
        <authorList>
            <person name="Moulin L."/>
        </authorList>
    </citation>
    <scope>NUCLEOTIDE SEQUENCE [LARGE SCALE GENOMIC DNA]</scope>
    <source>
        <strain evidence="2">STM 7183</strain>
    </source>
</reference>
<comment type="caution">
    <text evidence="2">The sequence shown here is derived from an EMBL/GenBank/DDBJ whole genome shotgun (WGS) entry which is preliminary data.</text>
</comment>
<evidence type="ECO:0000313" key="2">
    <source>
        <dbReference type="EMBL" id="SIT40215.1"/>
    </source>
</evidence>